<evidence type="ECO:0000256" key="2">
    <source>
        <dbReference type="ARBA" id="ARBA00023125"/>
    </source>
</evidence>
<dbReference type="EMBL" id="CP060789">
    <property type="protein sequence ID" value="QNP56997.1"/>
    <property type="molecule type" value="Genomic_DNA"/>
</dbReference>
<dbReference type="SUPFAM" id="SSF53822">
    <property type="entry name" value="Periplasmic binding protein-like I"/>
    <property type="match status" value="1"/>
</dbReference>
<dbReference type="CDD" id="cd01392">
    <property type="entry name" value="HTH_LacI"/>
    <property type="match status" value="1"/>
</dbReference>
<dbReference type="GO" id="GO:0003700">
    <property type="term" value="F:DNA-binding transcription factor activity"/>
    <property type="evidence" value="ECO:0007669"/>
    <property type="project" value="TreeGrafter"/>
</dbReference>
<dbReference type="SMART" id="SM00354">
    <property type="entry name" value="HTH_LACI"/>
    <property type="match status" value="1"/>
</dbReference>
<dbReference type="Proteomes" id="UP000516117">
    <property type="component" value="Chromosome"/>
</dbReference>
<dbReference type="InterPro" id="IPR028082">
    <property type="entry name" value="Peripla_BP_I"/>
</dbReference>
<organism evidence="6 7">
    <name type="scientific">Tessaracoccus defluvii</name>
    <dbReference type="NCBI Taxonomy" id="1285901"/>
    <lineage>
        <taxon>Bacteria</taxon>
        <taxon>Bacillati</taxon>
        <taxon>Actinomycetota</taxon>
        <taxon>Actinomycetes</taxon>
        <taxon>Propionibacteriales</taxon>
        <taxon>Propionibacteriaceae</taxon>
        <taxon>Tessaracoccus</taxon>
    </lineage>
</organism>
<dbReference type="InterPro" id="IPR046335">
    <property type="entry name" value="LacI/GalR-like_sensor"/>
</dbReference>
<feature type="region of interest" description="Disordered" evidence="4">
    <location>
        <begin position="1"/>
        <end position="23"/>
    </location>
</feature>
<dbReference type="InterPro" id="IPR010982">
    <property type="entry name" value="Lambda_DNA-bd_dom_sf"/>
</dbReference>
<sequence>MPRAHHKPSIRDVATRAGVSHQTVSRVLNDPDKVRAETLERVQQAIAELRYRPSKAARSLATNDSMTIGVISVHAALFGPSQMTLAIDEGARERGYATATVTVRDDSPDSLRAAREHLLSLGVDGVVVIAWSQPVLDLAARFARDLPVCAVGEGDVPAGLARARGDQVGGARRAVEHLRATGRSRIAHLAGPIDWLEATARVDGWRDAAGDARGPQVVAGWAPEDGFRGVDELLALDPEIDAIFAANDHVAAGALKRLVELGRRVPQDIAVIGYDDIEVAAYLTVPLASVRQPFAEVGSAAVDLLFRAMRGEGEESRLLPSSFVWRESAG</sequence>
<name>A0A7H0H8Y1_9ACTN</name>
<dbReference type="PANTHER" id="PTHR30146">
    <property type="entry name" value="LACI-RELATED TRANSCRIPTIONAL REPRESSOR"/>
    <property type="match status" value="1"/>
</dbReference>
<keyword evidence="1" id="KW-0805">Transcription regulation</keyword>
<feature type="domain" description="HTH lacI-type" evidence="5">
    <location>
        <begin position="8"/>
        <end position="62"/>
    </location>
</feature>
<dbReference type="Gene3D" id="3.40.50.2300">
    <property type="match status" value="2"/>
</dbReference>
<dbReference type="PRINTS" id="PR00036">
    <property type="entry name" value="HTHLACI"/>
</dbReference>
<dbReference type="RefSeq" id="WP_187722096.1">
    <property type="nucleotide sequence ID" value="NZ_BAABBL010000003.1"/>
</dbReference>
<accession>A0A7H0H8Y1</accession>
<dbReference type="CDD" id="cd01574">
    <property type="entry name" value="PBP1_LacI"/>
    <property type="match status" value="1"/>
</dbReference>
<gene>
    <name evidence="6" type="ORF">H9L22_06670</name>
</gene>
<evidence type="ECO:0000259" key="5">
    <source>
        <dbReference type="PROSITE" id="PS50932"/>
    </source>
</evidence>
<evidence type="ECO:0000256" key="1">
    <source>
        <dbReference type="ARBA" id="ARBA00023015"/>
    </source>
</evidence>
<dbReference type="SUPFAM" id="SSF47413">
    <property type="entry name" value="lambda repressor-like DNA-binding domains"/>
    <property type="match status" value="1"/>
</dbReference>
<evidence type="ECO:0000313" key="7">
    <source>
        <dbReference type="Proteomes" id="UP000516117"/>
    </source>
</evidence>
<proteinExistence type="predicted"/>
<dbReference type="AlphaFoldDB" id="A0A7H0H8Y1"/>
<keyword evidence="3" id="KW-0804">Transcription</keyword>
<dbReference type="Gene3D" id="1.10.260.40">
    <property type="entry name" value="lambda repressor-like DNA-binding domains"/>
    <property type="match status" value="1"/>
</dbReference>
<evidence type="ECO:0000256" key="4">
    <source>
        <dbReference type="SAM" id="MobiDB-lite"/>
    </source>
</evidence>
<dbReference type="PROSITE" id="PS50932">
    <property type="entry name" value="HTH_LACI_2"/>
    <property type="match status" value="1"/>
</dbReference>
<dbReference type="PANTHER" id="PTHR30146:SF109">
    <property type="entry name" value="HTH-TYPE TRANSCRIPTIONAL REGULATOR GALS"/>
    <property type="match status" value="1"/>
</dbReference>
<evidence type="ECO:0000313" key="6">
    <source>
        <dbReference type="EMBL" id="QNP56997.1"/>
    </source>
</evidence>
<dbReference type="InterPro" id="IPR000843">
    <property type="entry name" value="HTH_LacI"/>
</dbReference>
<dbReference type="PROSITE" id="PS00356">
    <property type="entry name" value="HTH_LACI_1"/>
    <property type="match status" value="1"/>
</dbReference>
<evidence type="ECO:0000256" key="3">
    <source>
        <dbReference type="ARBA" id="ARBA00023163"/>
    </source>
</evidence>
<dbReference type="KEGG" id="tdf:H9L22_06670"/>
<dbReference type="Pfam" id="PF00356">
    <property type="entry name" value="LacI"/>
    <property type="match status" value="1"/>
</dbReference>
<dbReference type="GO" id="GO:0000976">
    <property type="term" value="F:transcription cis-regulatory region binding"/>
    <property type="evidence" value="ECO:0007669"/>
    <property type="project" value="TreeGrafter"/>
</dbReference>
<reference evidence="6 7" key="1">
    <citation type="submission" date="2020-08" db="EMBL/GenBank/DDBJ databases">
        <title>Genome sequence of Tessaracoccus defluvii JCM 17540T.</title>
        <authorList>
            <person name="Hyun D.-W."/>
            <person name="Bae J.-W."/>
        </authorList>
    </citation>
    <scope>NUCLEOTIDE SEQUENCE [LARGE SCALE GENOMIC DNA]</scope>
    <source>
        <strain evidence="6 7">JCM 17540</strain>
    </source>
</reference>
<dbReference type="Pfam" id="PF13377">
    <property type="entry name" value="Peripla_BP_3"/>
    <property type="match status" value="1"/>
</dbReference>
<protein>
    <submittedName>
        <fullName evidence="6">LacI family DNA-binding transcriptional regulator</fullName>
    </submittedName>
</protein>
<keyword evidence="2 6" id="KW-0238">DNA-binding</keyword>
<keyword evidence="7" id="KW-1185">Reference proteome</keyword>